<keyword evidence="3" id="KW-1185">Reference proteome</keyword>
<evidence type="ECO:0000259" key="1">
    <source>
        <dbReference type="PROSITE" id="PS51186"/>
    </source>
</evidence>
<reference evidence="2 3" key="1">
    <citation type="submission" date="2020-01" db="EMBL/GenBank/DDBJ databases">
        <authorList>
            <person name="Kim M.K."/>
        </authorList>
    </citation>
    <scope>NUCLEOTIDE SEQUENCE [LARGE SCALE GENOMIC DNA]</scope>
    <source>
        <strain evidence="2 3">172606-1</strain>
    </source>
</reference>
<feature type="domain" description="N-acetyltransferase" evidence="1">
    <location>
        <begin position="3"/>
        <end position="166"/>
    </location>
</feature>
<dbReference type="PROSITE" id="PS51186">
    <property type="entry name" value="GNAT"/>
    <property type="match status" value="1"/>
</dbReference>
<keyword evidence="2" id="KW-0808">Transferase</keyword>
<proteinExistence type="predicted"/>
<evidence type="ECO:0000313" key="2">
    <source>
        <dbReference type="EMBL" id="QHT66055.1"/>
    </source>
</evidence>
<gene>
    <name evidence="2" type="ORF">GXP67_04920</name>
</gene>
<dbReference type="Gene3D" id="3.40.630.30">
    <property type="match status" value="1"/>
</dbReference>
<dbReference type="Pfam" id="PF00583">
    <property type="entry name" value="Acetyltransf_1"/>
    <property type="match status" value="1"/>
</dbReference>
<dbReference type="CDD" id="cd04301">
    <property type="entry name" value="NAT_SF"/>
    <property type="match status" value="1"/>
</dbReference>
<dbReference type="SUPFAM" id="SSF55729">
    <property type="entry name" value="Acyl-CoA N-acyltransferases (Nat)"/>
    <property type="match status" value="1"/>
</dbReference>
<accession>A0A6C0GDK7</accession>
<dbReference type="InterPro" id="IPR016181">
    <property type="entry name" value="Acyl_CoA_acyltransferase"/>
</dbReference>
<dbReference type="InterPro" id="IPR000182">
    <property type="entry name" value="GNAT_dom"/>
</dbReference>
<dbReference type="EMBL" id="CP048222">
    <property type="protein sequence ID" value="QHT66055.1"/>
    <property type="molecule type" value="Genomic_DNA"/>
</dbReference>
<dbReference type="Proteomes" id="UP000480178">
    <property type="component" value="Chromosome"/>
</dbReference>
<organism evidence="2 3">
    <name type="scientific">Rhodocytophaga rosea</name>
    <dbReference type="NCBI Taxonomy" id="2704465"/>
    <lineage>
        <taxon>Bacteria</taxon>
        <taxon>Pseudomonadati</taxon>
        <taxon>Bacteroidota</taxon>
        <taxon>Cytophagia</taxon>
        <taxon>Cytophagales</taxon>
        <taxon>Rhodocytophagaceae</taxon>
        <taxon>Rhodocytophaga</taxon>
    </lineage>
</organism>
<dbReference type="GO" id="GO:0016747">
    <property type="term" value="F:acyltransferase activity, transferring groups other than amino-acyl groups"/>
    <property type="evidence" value="ECO:0007669"/>
    <property type="project" value="InterPro"/>
</dbReference>
<name>A0A6C0GDK7_9BACT</name>
<dbReference type="RefSeq" id="WP_162442128.1">
    <property type="nucleotide sequence ID" value="NZ_CP048222.1"/>
</dbReference>
<dbReference type="PANTHER" id="PTHR43617">
    <property type="entry name" value="L-AMINO ACID N-ACETYLTRANSFERASE"/>
    <property type="match status" value="1"/>
</dbReference>
<evidence type="ECO:0000313" key="3">
    <source>
        <dbReference type="Proteomes" id="UP000480178"/>
    </source>
</evidence>
<dbReference type="InterPro" id="IPR050276">
    <property type="entry name" value="MshD_Acetyltransferase"/>
</dbReference>
<dbReference type="AlphaFoldDB" id="A0A6C0GDK7"/>
<sequence length="169" mass="19595">MPIEIKEIHSSDSVAYKQFLLQGLEQDYENFRISPTDEKESPFPTRDKPDSFTLGAFEGNQWAGIVSFQREGENREKLRHKGLLFRMYISPAFRGKGIGQALIAELLNRVRALEDIEQINLTVVADNAVAKKVYEKFGFRSFAREVHAMKWKGKYYTEEQMVLFLRQPS</sequence>
<protein>
    <submittedName>
        <fullName evidence="2">GNAT family N-acetyltransferase</fullName>
    </submittedName>
</protein>
<dbReference type="KEGG" id="rhoz:GXP67_04920"/>